<keyword evidence="1" id="KW-0812">Transmembrane</keyword>
<evidence type="ECO:0000256" key="2">
    <source>
        <dbReference type="SAM" id="SignalP"/>
    </source>
</evidence>
<accession>A0A0S3TCN4</accession>
<gene>
    <name evidence="3" type="primary">Vigan.11G251000</name>
    <name evidence="3" type="ORF">VIGAN_11251000</name>
</gene>
<protein>
    <recommendedName>
        <fullName evidence="5">PGG domain-containing protein</fullName>
    </recommendedName>
</protein>
<keyword evidence="4" id="KW-1185">Reference proteome</keyword>
<evidence type="ECO:0008006" key="5">
    <source>
        <dbReference type="Google" id="ProtNLM"/>
    </source>
</evidence>
<feature type="signal peptide" evidence="2">
    <location>
        <begin position="1"/>
        <end position="16"/>
    </location>
</feature>
<name>A0A0S3TCN4_PHAAN</name>
<feature type="non-terminal residue" evidence="3">
    <location>
        <position position="1"/>
    </location>
</feature>
<evidence type="ECO:0000313" key="4">
    <source>
        <dbReference type="Proteomes" id="UP000291084"/>
    </source>
</evidence>
<reference evidence="3 4" key="1">
    <citation type="journal article" date="2015" name="Sci. Rep.">
        <title>The power of single molecule real-time sequencing technology in the de novo assembly of a eukaryotic genome.</title>
        <authorList>
            <person name="Sakai H."/>
            <person name="Naito K."/>
            <person name="Ogiso-Tanaka E."/>
            <person name="Takahashi Y."/>
            <person name="Iseki K."/>
            <person name="Muto C."/>
            <person name="Satou K."/>
            <person name="Teruya K."/>
            <person name="Shiroma A."/>
            <person name="Shimoji M."/>
            <person name="Hirano T."/>
            <person name="Itoh T."/>
            <person name="Kaga A."/>
            <person name="Tomooka N."/>
        </authorList>
    </citation>
    <scope>NUCLEOTIDE SEQUENCE [LARGE SCALE GENOMIC DNA]</scope>
    <source>
        <strain evidence="4">cv. Shumari</strain>
    </source>
</reference>
<keyword evidence="2" id="KW-0732">Signal</keyword>
<evidence type="ECO:0000256" key="1">
    <source>
        <dbReference type="SAM" id="Phobius"/>
    </source>
</evidence>
<feature type="transmembrane region" description="Helical" evidence="1">
    <location>
        <begin position="34"/>
        <end position="56"/>
    </location>
</feature>
<evidence type="ECO:0000313" key="3">
    <source>
        <dbReference type="EMBL" id="BAU02914.1"/>
    </source>
</evidence>
<dbReference type="Proteomes" id="UP000291084">
    <property type="component" value="Chromosome 11"/>
</dbReference>
<proteinExistence type="predicted"/>
<dbReference type="AlphaFoldDB" id="A0A0S3TCN4"/>
<sequence length="159" mass="18026">LFTLILCSSMSNFITASSPPLVVAVIERRRVSAIVETAIVTFTVIAFTISANVATITRNLFSSIYRISAENISFVNIGEFSSFTNVGSFTATTNSFYFSTTYHFYFSTIFLKIFKEKNPNIHVVIMSNDFGVIKCRYALLCRGVWFWCDKNESKNILRM</sequence>
<keyword evidence="1" id="KW-0472">Membrane</keyword>
<keyword evidence="1" id="KW-1133">Transmembrane helix</keyword>
<organism evidence="3 4">
    <name type="scientific">Vigna angularis var. angularis</name>
    <dbReference type="NCBI Taxonomy" id="157739"/>
    <lineage>
        <taxon>Eukaryota</taxon>
        <taxon>Viridiplantae</taxon>
        <taxon>Streptophyta</taxon>
        <taxon>Embryophyta</taxon>
        <taxon>Tracheophyta</taxon>
        <taxon>Spermatophyta</taxon>
        <taxon>Magnoliopsida</taxon>
        <taxon>eudicotyledons</taxon>
        <taxon>Gunneridae</taxon>
        <taxon>Pentapetalae</taxon>
        <taxon>rosids</taxon>
        <taxon>fabids</taxon>
        <taxon>Fabales</taxon>
        <taxon>Fabaceae</taxon>
        <taxon>Papilionoideae</taxon>
        <taxon>50 kb inversion clade</taxon>
        <taxon>NPAAA clade</taxon>
        <taxon>indigoferoid/millettioid clade</taxon>
        <taxon>Phaseoleae</taxon>
        <taxon>Vigna</taxon>
    </lineage>
</organism>
<feature type="chain" id="PRO_5006619154" description="PGG domain-containing protein" evidence="2">
    <location>
        <begin position="17"/>
        <end position="159"/>
    </location>
</feature>
<dbReference type="EMBL" id="AP015044">
    <property type="protein sequence ID" value="BAU02914.1"/>
    <property type="molecule type" value="Genomic_DNA"/>
</dbReference>